<evidence type="ECO:0000256" key="1">
    <source>
        <dbReference type="SAM" id="Phobius"/>
    </source>
</evidence>
<proteinExistence type="predicted"/>
<comment type="caution">
    <text evidence="2">The sequence shown here is derived from an EMBL/GenBank/DDBJ whole genome shotgun (WGS) entry which is preliminary data.</text>
</comment>
<name>A0ABS1DQK7_RUBGE</name>
<dbReference type="Proteomes" id="UP001041814">
    <property type="component" value="Unassembled WGS sequence"/>
</dbReference>
<keyword evidence="1" id="KW-0812">Transmembrane</keyword>
<gene>
    <name evidence="2" type="ORF">CKO43_02960</name>
</gene>
<reference evidence="2" key="2">
    <citation type="journal article" date="2020" name="Microorganisms">
        <title>Osmotic Adaptation and Compatible Solute Biosynthesis of Phototrophic Bacteria as Revealed from Genome Analyses.</title>
        <authorList>
            <person name="Imhoff J.F."/>
            <person name="Rahn T."/>
            <person name="Kunzel S."/>
            <person name="Keller A."/>
            <person name="Neulinger S.C."/>
        </authorList>
    </citation>
    <scope>NUCLEOTIDE SEQUENCE</scope>
    <source>
        <strain evidence="2">IM 151</strain>
    </source>
</reference>
<accession>A0ABS1DQK7</accession>
<keyword evidence="1" id="KW-0472">Membrane</keyword>
<keyword evidence="1" id="KW-1133">Transmembrane helix</keyword>
<reference evidence="2" key="1">
    <citation type="submission" date="2017-08" db="EMBL/GenBank/DDBJ databases">
        <authorList>
            <person name="Imhoff J.F."/>
            <person name="Rahn T."/>
            <person name="Kuenzel S."/>
            <person name="Neulinger S.C."/>
        </authorList>
    </citation>
    <scope>NUCLEOTIDE SEQUENCE</scope>
    <source>
        <strain evidence="2">IM 151</strain>
    </source>
</reference>
<sequence>MPEQTPYLTRGPLIAIGLALVAVIIGVAAVRMSGQTIRAPDGEPVAVRALRFEDRPDGSIAVIDARDGVQVESVQGEAGFLRGALRALARERHKRGLGPEQAFELVARNDGRLTLMDPATGQRIDLESFGPTNAAVFARLLKVDNQQAPAR</sequence>
<dbReference type="InterPro" id="IPR017495">
    <property type="entry name" value="PuhC"/>
</dbReference>
<dbReference type="EMBL" id="NRRU01000006">
    <property type="protein sequence ID" value="MBK1711738.1"/>
    <property type="molecule type" value="Genomic_DNA"/>
</dbReference>
<evidence type="ECO:0000313" key="2">
    <source>
        <dbReference type="EMBL" id="MBK1711738.1"/>
    </source>
</evidence>
<feature type="transmembrane region" description="Helical" evidence="1">
    <location>
        <begin position="12"/>
        <end position="30"/>
    </location>
</feature>
<dbReference type="RefSeq" id="WP_200226438.1">
    <property type="nucleotide sequence ID" value="NZ_NRRT01000004.1"/>
</dbReference>
<dbReference type="NCBIfam" id="TIGR03054">
    <property type="entry name" value="photo_alph_chp1"/>
    <property type="match status" value="1"/>
</dbReference>
<protein>
    <submittedName>
        <fullName evidence="2">Photosynthetic complex assembly protein PuhC</fullName>
    </submittedName>
</protein>
<evidence type="ECO:0000313" key="3">
    <source>
        <dbReference type="Proteomes" id="UP001041814"/>
    </source>
</evidence>
<keyword evidence="3" id="KW-1185">Reference proteome</keyword>
<organism evidence="2 3">
    <name type="scientific">Rubrivivax gelatinosus</name>
    <name type="common">Rhodocyclus gelatinosus</name>
    <name type="synonym">Rhodopseudomonas gelatinosa</name>
    <dbReference type="NCBI Taxonomy" id="28068"/>
    <lineage>
        <taxon>Bacteria</taxon>
        <taxon>Pseudomonadati</taxon>
        <taxon>Pseudomonadota</taxon>
        <taxon>Betaproteobacteria</taxon>
        <taxon>Burkholderiales</taxon>
        <taxon>Sphaerotilaceae</taxon>
        <taxon>Rubrivivax</taxon>
    </lineage>
</organism>